<evidence type="ECO:0000256" key="2">
    <source>
        <dbReference type="ARBA" id="ARBA00022475"/>
    </source>
</evidence>
<dbReference type="Pfam" id="PF00015">
    <property type="entry name" value="MCPsignal"/>
    <property type="match status" value="1"/>
</dbReference>
<comment type="similarity">
    <text evidence="5">Belongs to the methyl-accepting chemotaxis (MCP) protein family.</text>
</comment>
<dbReference type="GO" id="GO:0006935">
    <property type="term" value="P:chemotaxis"/>
    <property type="evidence" value="ECO:0007669"/>
    <property type="project" value="UniProtKB-ARBA"/>
</dbReference>
<dbReference type="InterPro" id="IPR003660">
    <property type="entry name" value="HAMP_dom"/>
</dbReference>
<keyword evidence="7" id="KW-0812">Transmembrane</keyword>
<dbReference type="AlphaFoldDB" id="A0A1E4R1D5"/>
<proteinExistence type="inferred from homology"/>
<dbReference type="Pfam" id="PF00672">
    <property type="entry name" value="HAMP"/>
    <property type="match status" value="1"/>
</dbReference>
<keyword evidence="3 7" id="KW-0472">Membrane</keyword>
<dbReference type="CDD" id="cd11386">
    <property type="entry name" value="MCP_signal"/>
    <property type="match status" value="1"/>
</dbReference>
<evidence type="ECO:0000259" key="9">
    <source>
        <dbReference type="PROSITE" id="PS50885"/>
    </source>
</evidence>
<evidence type="ECO:0000313" key="10">
    <source>
        <dbReference type="EMBL" id="ODV54280.1"/>
    </source>
</evidence>
<evidence type="ECO:0000259" key="8">
    <source>
        <dbReference type="PROSITE" id="PS50111"/>
    </source>
</evidence>
<dbReference type="SUPFAM" id="SSF58104">
    <property type="entry name" value="Methyl-accepting chemotaxis protein (MCP) signaling domain"/>
    <property type="match status" value="1"/>
</dbReference>
<gene>
    <name evidence="10" type="ORF">BG258_19725</name>
</gene>
<evidence type="ECO:0000256" key="6">
    <source>
        <dbReference type="PROSITE-ProRule" id="PRU00284"/>
    </source>
</evidence>
<feature type="transmembrane region" description="Helical" evidence="7">
    <location>
        <begin position="200"/>
        <end position="218"/>
    </location>
</feature>
<name>A0A1E4R1D5_9BACI</name>
<protein>
    <submittedName>
        <fullName evidence="10">Chemotaxis protein</fullName>
    </submittedName>
</protein>
<dbReference type="PANTHER" id="PTHR32089">
    <property type="entry name" value="METHYL-ACCEPTING CHEMOTAXIS PROTEIN MCPB"/>
    <property type="match status" value="1"/>
</dbReference>
<evidence type="ECO:0000256" key="4">
    <source>
        <dbReference type="ARBA" id="ARBA00023224"/>
    </source>
</evidence>
<dbReference type="FunFam" id="1.10.287.950:FF:000001">
    <property type="entry name" value="Methyl-accepting chemotaxis sensory transducer"/>
    <property type="match status" value="1"/>
</dbReference>
<dbReference type="RefSeq" id="WP_069482710.1">
    <property type="nucleotide sequence ID" value="NZ_KV766182.1"/>
</dbReference>
<evidence type="ECO:0000256" key="5">
    <source>
        <dbReference type="ARBA" id="ARBA00029447"/>
    </source>
</evidence>
<feature type="domain" description="Methyl-accepting transducer" evidence="8">
    <location>
        <begin position="290"/>
        <end position="526"/>
    </location>
</feature>
<dbReference type="GO" id="GO:0005886">
    <property type="term" value="C:plasma membrane"/>
    <property type="evidence" value="ECO:0007669"/>
    <property type="project" value="UniProtKB-SubCell"/>
</dbReference>
<evidence type="ECO:0000256" key="7">
    <source>
        <dbReference type="SAM" id="Phobius"/>
    </source>
</evidence>
<keyword evidence="4 6" id="KW-0807">Transducer</keyword>
<dbReference type="CDD" id="cd06225">
    <property type="entry name" value="HAMP"/>
    <property type="match status" value="1"/>
</dbReference>
<dbReference type="GO" id="GO:0007165">
    <property type="term" value="P:signal transduction"/>
    <property type="evidence" value="ECO:0007669"/>
    <property type="project" value="UniProtKB-KW"/>
</dbReference>
<dbReference type="InterPro" id="IPR004089">
    <property type="entry name" value="MCPsignal_dom"/>
</dbReference>
<reference evidence="10 11" key="1">
    <citation type="submission" date="2016-09" db="EMBL/GenBank/DDBJ databases">
        <title>Draft genome sequence of the soil isolate, Lysinibacillus fusiformis M5, a potential hypoxanthine producer.</title>
        <authorList>
            <person name="Gallegos-Monterrosa R."/>
            <person name="Maroti G."/>
            <person name="Balint B."/>
            <person name="Kovacs A.T."/>
        </authorList>
    </citation>
    <scope>NUCLEOTIDE SEQUENCE [LARGE SCALE GENOMIC DNA]</scope>
    <source>
        <strain evidence="10 11">M5</strain>
    </source>
</reference>
<evidence type="ECO:0000313" key="11">
    <source>
        <dbReference type="Proteomes" id="UP000094784"/>
    </source>
</evidence>
<dbReference type="PANTHER" id="PTHR32089:SF112">
    <property type="entry name" value="LYSOZYME-LIKE PROTEIN-RELATED"/>
    <property type="match status" value="1"/>
</dbReference>
<evidence type="ECO:0000256" key="3">
    <source>
        <dbReference type="ARBA" id="ARBA00023136"/>
    </source>
</evidence>
<accession>A0A1E4R1D5</accession>
<dbReference type="OrthoDB" id="369835at2"/>
<dbReference type="EMBL" id="MECQ01000002">
    <property type="protein sequence ID" value="ODV54280.1"/>
    <property type="molecule type" value="Genomic_DNA"/>
</dbReference>
<evidence type="ECO:0000256" key="1">
    <source>
        <dbReference type="ARBA" id="ARBA00004236"/>
    </source>
</evidence>
<keyword evidence="2" id="KW-1003">Cell membrane</keyword>
<feature type="domain" description="HAMP" evidence="9">
    <location>
        <begin position="219"/>
        <end position="271"/>
    </location>
</feature>
<dbReference type="SMART" id="SM00283">
    <property type="entry name" value="MA"/>
    <property type="match status" value="1"/>
</dbReference>
<comment type="subcellular location">
    <subcellularLocation>
        <location evidence="1">Cell membrane</location>
    </subcellularLocation>
</comment>
<keyword evidence="7" id="KW-1133">Transmembrane helix</keyword>
<dbReference type="PROSITE" id="PS50111">
    <property type="entry name" value="CHEMOTAXIS_TRANSDUC_2"/>
    <property type="match status" value="1"/>
</dbReference>
<comment type="caution">
    <text evidence="10">The sequence shown here is derived from an EMBL/GenBank/DDBJ whole genome shotgun (WGS) entry which is preliminary data.</text>
</comment>
<organism evidence="10 11">
    <name type="scientific">Lysinibacillus fusiformis</name>
    <dbReference type="NCBI Taxonomy" id="28031"/>
    <lineage>
        <taxon>Bacteria</taxon>
        <taxon>Bacillati</taxon>
        <taxon>Bacillota</taxon>
        <taxon>Bacilli</taxon>
        <taxon>Bacillales</taxon>
        <taxon>Bacillaceae</taxon>
        <taxon>Lysinibacillus</taxon>
    </lineage>
</organism>
<dbReference type="Gene3D" id="1.10.287.950">
    <property type="entry name" value="Methyl-accepting chemotaxis protein"/>
    <property type="match status" value="1"/>
</dbReference>
<dbReference type="PROSITE" id="PS50885">
    <property type="entry name" value="HAMP"/>
    <property type="match status" value="1"/>
</dbReference>
<dbReference type="Proteomes" id="UP000094784">
    <property type="component" value="Unassembled WGS sequence"/>
</dbReference>
<dbReference type="SMART" id="SM00304">
    <property type="entry name" value="HAMP"/>
    <property type="match status" value="2"/>
</dbReference>
<dbReference type="Gene3D" id="6.10.340.10">
    <property type="match status" value="1"/>
</dbReference>
<sequence length="583" mass="63312">MNLWKNISLKNKLLLTVSIVVLLLIAVITTQSIKELNNRMTVDLEQELKSVGLLTAMNLDSNEVKDLLSEKGETNAKFTKVQKKLDMIQEQQGIMSWSYIWDVQDEGGVNPIGYTSNLNEVYEAGEIFTDLANEHVETAKLAIQNNSTEVTDIFEDPFGSWRTVFSPIHDDNGQLIALLGIDYSADYINTIIKASVIKQIVIAIIGILILLVLVYIIIDRLLKPLQKVVNVANQVANGELINVDLDITKDEIGNLSASIQTMVANLQHIILNIRNTSNHVSSAATQLTVNAGETYNSSTNIANDVKQITQNAEASMTMTEETAAAMEETATGIQQIADSANTAAESSISASQASERGNQVVHQVIAQMELINESVEQIGTTINGLHVNTKKISDIVSLITAIADQTNLLALNAAIEAARAGEHGKGFAVVADEVRRLAEQSSQSATEIYNLISSIQSDSNASLTVMEKGKEDVKVGMTFTNEVGEIFKEILTSSEEVANQIREISAASQQISASSEEVAASVNNIKQSAELSADFSSNVSKSTQEQLTTMQEVKDASSALGQTAEELQALVTKFKLENDQDEY</sequence>